<dbReference type="CDD" id="cd00144">
    <property type="entry name" value="MPP_PPP_family"/>
    <property type="match status" value="1"/>
</dbReference>
<dbReference type="InterPro" id="IPR006186">
    <property type="entry name" value="Ser/Thr-sp_prot-phosphatase"/>
</dbReference>
<sequence>MFRTLFIRAKSYLRRAGPRFEGQPPKPDHPLAVIGDLHGQAVGLERMLARLSDQASNHHWIFLGDYVDRGPHSKDVLLRLHELCQTRPNTTCLIGNHEEMLLRFLDEPDADKLLAHGPKWQHVGGAQTLESFGVILPTPKSGNGSLEQAQVQSQLRDAIPPDIQKWLRQLPRKFVSGNVATVHAGADPSLPIEEQPHMTLTCGHHSFGVQARTDGMWVVHGHTVVPVPREENGVISIDTGAFRNGRLTTALIADGMIEYIQVDCEDS</sequence>
<dbReference type="InterPro" id="IPR004843">
    <property type="entry name" value="Calcineurin-like_PHP"/>
</dbReference>
<dbReference type="SUPFAM" id="SSF56300">
    <property type="entry name" value="Metallo-dependent phosphatases"/>
    <property type="match status" value="1"/>
</dbReference>
<dbReference type="PANTHER" id="PTHR42850">
    <property type="entry name" value="METALLOPHOSPHOESTERASE"/>
    <property type="match status" value="1"/>
</dbReference>
<gene>
    <name evidence="2" type="ORF">O2N63_03105</name>
</gene>
<proteinExistence type="predicted"/>
<comment type="caution">
    <text evidence="2">The sequence shown here is derived from an EMBL/GenBank/DDBJ whole genome shotgun (WGS) entry which is preliminary data.</text>
</comment>
<protein>
    <submittedName>
        <fullName evidence="2">Metallophosphoesterase family protein</fullName>
    </submittedName>
</protein>
<dbReference type="Proteomes" id="UP001528040">
    <property type="component" value="Unassembled WGS sequence"/>
</dbReference>
<name>A0ABT4VXX2_9RHOB</name>
<evidence type="ECO:0000313" key="3">
    <source>
        <dbReference type="Proteomes" id="UP001528040"/>
    </source>
</evidence>
<dbReference type="Gene3D" id="3.60.21.10">
    <property type="match status" value="1"/>
</dbReference>
<dbReference type="PANTHER" id="PTHR42850:SF4">
    <property type="entry name" value="ZINC-DEPENDENT ENDOPOLYPHOSPHATASE"/>
    <property type="match status" value="1"/>
</dbReference>
<organism evidence="2 3">
    <name type="scientific">Aliiroseovarius salicola</name>
    <dbReference type="NCBI Taxonomy" id="3009082"/>
    <lineage>
        <taxon>Bacteria</taxon>
        <taxon>Pseudomonadati</taxon>
        <taxon>Pseudomonadota</taxon>
        <taxon>Alphaproteobacteria</taxon>
        <taxon>Rhodobacterales</taxon>
        <taxon>Paracoccaceae</taxon>
        <taxon>Aliiroseovarius</taxon>
    </lineage>
</organism>
<accession>A0ABT4VXX2</accession>
<evidence type="ECO:0000259" key="1">
    <source>
        <dbReference type="Pfam" id="PF00149"/>
    </source>
</evidence>
<dbReference type="Pfam" id="PF00149">
    <property type="entry name" value="Metallophos"/>
    <property type="match status" value="1"/>
</dbReference>
<reference evidence="2 3" key="1">
    <citation type="submission" date="2023-01" db="EMBL/GenBank/DDBJ databases">
        <authorList>
            <person name="Yoon J.-W."/>
        </authorList>
    </citation>
    <scope>NUCLEOTIDE SEQUENCE [LARGE SCALE GENOMIC DNA]</scope>
    <source>
        <strain evidence="2 3">KMU-50</strain>
    </source>
</reference>
<dbReference type="InterPro" id="IPR050126">
    <property type="entry name" value="Ap4A_hydrolase"/>
</dbReference>
<feature type="domain" description="Calcineurin-like phosphoesterase" evidence="1">
    <location>
        <begin position="30"/>
        <end position="226"/>
    </location>
</feature>
<keyword evidence="3" id="KW-1185">Reference proteome</keyword>
<dbReference type="InterPro" id="IPR029052">
    <property type="entry name" value="Metallo-depent_PP-like"/>
</dbReference>
<dbReference type="EMBL" id="JAQIIO010000001">
    <property type="protein sequence ID" value="MDA5093066.1"/>
    <property type="molecule type" value="Genomic_DNA"/>
</dbReference>
<dbReference type="PRINTS" id="PR00114">
    <property type="entry name" value="STPHPHTASE"/>
</dbReference>
<evidence type="ECO:0000313" key="2">
    <source>
        <dbReference type="EMBL" id="MDA5093066.1"/>
    </source>
</evidence>